<dbReference type="GO" id="GO:0016567">
    <property type="term" value="P:protein ubiquitination"/>
    <property type="evidence" value="ECO:0007669"/>
    <property type="project" value="UniProtKB-UniPathway"/>
</dbReference>
<organism evidence="4 5">
    <name type="scientific">Arabis alpina</name>
    <name type="common">Alpine rock-cress</name>
    <dbReference type="NCBI Taxonomy" id="50452"/>
    <lineage>
        <taxon>Eukaryota</taxon>
        <taxon>Viridiplantae</taxon>
        <taxon>Streptophyta</taxon>
        <taxon>Embryophyta</taxon>
        <taxon>Tracheophyta</taxon>
        <taxon>Spermatophyta</taxon>
        <taxon>Magnoliopsida</taxon>
        <taxon>eudicotyledons</taxon>
        <taxon>Gunneridae</taxon>
        <taxon>Pentapetalae</taxon>
        <taxon>rosids</taxon>
        <taxon>malvids</taxon>
        <taxon>Brassicales</taxon>
        <taxon>Brassicaceae</taxon>
        <taxon>Arabideae</taxon>
        <taxon>Arabis</taxon>
    </lineage>
</organism>
<evidence type="ECO:0000256" key="1">
    <source>
        <dbReference type="ARBA" id="ARBA00004906"/>
    </source>
</evidence>
<accession>A0A087G376</accession>
<dbReference type="Pfam" id="PF03931">
    <property type="entry name" value="Skp1_POZ"/>
    <property type="match status" value="1"/>
</dbReference>
<feature type="domain" description="SKP1 component POZ" evidence="3">
    <location>
        <begin position="7"/>
        <end position="25"/>
    </location>
</feature>
<evidence type="ECO:0000256" key="2">
    <source>
        <dbReference type="SAM" id="MobiDB-lite"/>
    </source>
</evidence>
<dbReference type="InterPro" id="IPR016897">
    <property type="entry name" value="SKP1"/>
</dbReference>
<keyword evidence="5" id="KW-1185">Reference proteome</keyword>
<feature type="region of interest" description="Disordered" evidence="2">
    <location>
        <begin position="96"/>
        <end position="116"/>
    </location>
</feature>
<sequence length="116" mass="13282">MTLSVLKIEGNILSKVIEYCKKHVKWHAEFTDIDQSTMFDLIPASNYLNVKRFVRRFNGLLSDIYCSLFQQRPYPSPGIVLRRNVEVASLQKKKSSSHFTEILKSGDGSDGLEDKD</sequence>
<protein>
    <recommendedName>
        <fullName evidence="3">SKP1 component POZ domain-containing protein</fullName>
    </recommendedName>
</protein>
<dbReference type="Gramene" id="KFK24328">
    <property type="protein sequence ID" value="KFK24328"/>
    <property type="gene ID" value="AALP_AAs43932U000100"/>
</dbReference>
<dbReference type="PANTHER" id="PTHR11165">
    <property type="entry name" value="SKP1"/>
    <property type="match status" value="1"/>
</dbReference>
<dbReference type="Gene3D" id="3.30.710.10">
    <property type="entry name" value="Potassium Channel Kv1.1, Chain A"/>
    <property type="match status" value="1"/>
</dbReference>
<dbReference type="InterPro" id="IPR011333">
    <property type="entry name" value="SKP1/BTB/POZ_sf"/>
</dbReference>
<comment type="pathway">
    <text evidence="1">Protein modification; protein ubiquitination.</text>
</comment>
<evidence type="ECO:0000313" key="5">
    <source>
        <dbReference type="Proteomes" id="UP000029120"/>
    </source>
</evidence>
<evidence type="ECO:0000313" key="4">
    <source>
        <dbReference type="EMBL" id="KFK24328.1"/>
    </source>
</evidence>
<dbReference type="InterPro" id="IPR016073">
    <property type="entry name" value="Skp1_comp_POZ"/>
</dbReference>
<dbReference type="eggNOG" id="KOG3427">
    <property type="taxonomic scope" value="Eukaryota"/>
</dbReference>
<dbReference type="OrthoDB" id="42462at2759"/>
<dbReference type="SUPFAM" id="SSF81382">
    <property type="entry name" value="Skp1 dimerisation domain-like"/>
    <property type="match status" value="1"/>
</dbReference>
<dbReference type="UniPathway" id="UPA00143"/>
<dbReference type="Proteomes" id="UP000029120">
    <property type="component" value="Unassembled WGS sequence"/>
</dbReference>
<dbReference type="EMBL" id="KL969932">
    <property type="protein sequence ID" value="KFK24328.1"/>
    <property type="molecule type" value="Genomic_DNA"/>
</dbReference>
<gene>
    <name evidence="4" type="ORF">AALP_AAs43932U000100</name>
</gene>
<dbReference type="AlphaFoldDB" id="A0A087G376"/>
<reference evidence="5" key="1">
    <citation type="journal article" date="2015" name="Nat. Plants">
        <title>Genome expansion of Arabis alpina linked with retrotransposition and reduced symmetric DNA methylation.</title>
        <authorList>
            <person name="Willing E.M."/>
            <person name="Rawat V."/>
            <person name="Mandakova T."/>
            <person name="Maumus F."/>
            <person name="James G.V."/>
            <person name="Nordstroem K.J."/>
            <person name="Becker C."/>
            <person name="Warthmann N."/>
            <person name="Chica C."/>
            <person name="Szarzynska B."/>
            <person name="Zytnicki M."/>
            <person name="Albani M.C."/>
            <person name="Kiefer C."/>
            <person name="Bergonzi S."/>
            <person name="Castaings L."/>
            <person name="Mateos J.L."/>
            <person name="Berns M.C."/>
            <person name="Bujdoso N."/>
            <person name="Piofczyk T."/>
            <person name="de Lorenzo L."/>
            <person name="Barrero-Sicilia C."/>
            <person name="Mateos I."/>
            <person name="Piednoel M."/>
            <person name="Hagmann J."/>
            <person name="Chen-Min-Tao R."/>
            <person name="Iglesias-Fernandez R."/>
            <person name="Schuster S.C."/>
            <person name="Alonso-Blanco C."/>
            <person name="Roudier F."/>
            <person name="Carbonero P."/>
            <person name="Paz-Ares J."/>
            <person name="Davis S.J."/>
            <person name="Pecinka A."/>
            <person name="Quesneville H."/>
            <person name="Colot V."/>
            <person name="Lysak M.A."/>
            <person name="Weigel D."/>
            <person name="Coupland G."/>
            <person name="Schneeberger K."/>
        </authorList>
    </citation>
    <scope>NUCLEOTIDE SEQUENCE [LARGE SCALE GENOMIC DNA]</scope>
    <source>
        <strain evidence="5">cv. Pajares</strain>
    </source>
</reference>
<dbReference type="GO" id="GO:0006511">
    <property type="term" value="P:ubiquitin-dependent protein catabolic process"/>
    <property type="evidence" value="ECO:0007669"/>
    <property type="project" value="InterPro"/>
</dbReference>
<proteinExistence type="predicted"/>
<name>A0A087G376_ARAAL</name>
<evidence type="ECO:0000259" key="3">
    <source>
        <dbReference type="Pfam" id="PF03931"/>
    </source>
</evidence>
<dbReference type="InterPro" id="IPR036296">
    <property type="entry name" value="SKP1-like_dim_sf"/>
</dbReference>